<keyword evidence="9" id="KW-1185">Reference proteome</keyword>
<reference evidence="8 9" key="1">
    <citation type="journal article" date="2017" name="Curr. Microbiol.">
        <title>Lysobacter zhanggongensis sp. nov. Isolated from a Pit Mud.</title>
        <authorList>
            <person name="Zhang X.F."/>
            <person name="Wang H.H."/>
            <person name="Sun X.Y."/>
            <person name="Pan C.M."/>
        </authorList>
    </citation>
    <scope>NUCLEOTIDE SEQUENCE [LARGE SCALE GENOMIC DNA]</scope>
    <source>
        <strain evidence="8 9">ZGLJ7-1</strain>
    </source>
</reference>
<dbReference type="Pfam" id="PF23914">
    <property type="entry name" value="TPR_CcmH_CycH"/>
    <property type="match status" value="1"/>
</dbReference>
<dbReference type="SUPFAM" id="SSF48452">
    <property type="entry name" value="TPR-like"/>
    <property type="match status" value="1"/>
</dbReference>
<dbReference type="Gene3D" id="1.25.40.10">
    <property type="entry name" value="Tetratricopeptide repeat domain"/>
    <property type="match status" value="1"/>
</dbReference>
<evidence type="ECO:0000256" key="3">
    <source>
        <dbReference type="ARBA" id="ARBA00022803"/>
    </source>
</evidence>
<dbReference type="PANTHER" id="PTHR47870">
    <property type="entry name" value="CYTOCHROME C-TYPE BIOGENESIS PROTEIN CCMH"/>
    <property type="match status" value="1"/>
</dbReference>
<keyword evidence="1" id="KW-0677">Repeat</keyword>
<keyword evidence="3 4" id="KW-0802">TPR repeat</keyword>
<dbReference type="InterPro" id="IPR011990">
    <property type="entry name" value="TPR-like_helical_dom_sf"/>
</dbReference>
<keyword evidence="2" id="KW-0201">Cytochrome c-type biogenesis</keyword>
<dbReference type="InterPro" id="IPR056412">
    <property type="entry name" value="Ig_CycH"/>
</dbReference>
<feature type="transmembrane region" description="Helical" evidence="5">
    <location>
        <begin position="37"/>
        <end position="57"/>
    </location>
</feature>
<evidence type="ECO:0000313" key="8">
    <source>
        <dbReference type="EMBL" id="MEG3157707.1"/>
    </source>
</evidence>
<accession>A0ABU7YQ86</accession>
<organism evidence="8 9">
    <name type="scientific">Lysobacter zhanggongensis</name>
    <dbReference type="NCBI Taxonomy" id="1774951"/>
    <lineage>
        <taxon>Bacteria</taxon>
        <taxon>Pseudomonadati</taxon>
        <taxon>Pseudomonadota</taxon>
        <taxon>Gammaproteobacteria</taxon>
        <taxon>Lysobacterales</taxon>
        <taxon>Lysobacteraceae</taxon>
        <taxon>Lysobacter</taxon>
    </lineage>
</organism>
<dbReference type="InterPro" id="IPR019734">
    <property type="entry name" value="TPR_rpt"/>
</dbReference>
<sequence>MVMSVFVIASLVLALLVLALVLRPVWRDRPLAGAGMLAGLLVTTGLLYALVGTPRALDASQRRAPESLSEAIVQLTAELERDPNQIEGWRLLARAHAAEGRFAESRDAYARAVLLAPDEPALLAEAAEARAKADPSRLFDETAVAMLRHALEIEPQHQRARWFLGIARRQAGAAAEAVAIWEPLLAQVDATTAASLREQIDLARADAGMAPLPPAPETAASPATITASVSLDPALAMRYPDGASVFVIARRPGGPPMPVAVEKLQPTGFPLTVTLTDADSLMPTARLSDLPQVELLARVSASGDATPRAGDFESAPVVVENGAEVSAALMIDRVVE</sequence>
<dbReference type="Pfam" id="PF23892">
    <property type="entry name" value="Ig_CycH"/>
    <property type="match status" value="1"/>
</dbReference>
<evidence type="ECO:0000313" key="9">
    <source>
        <dbReference type="Proteomes" id="UP001334501"/>
    </source>
</evidence>
<keyword evidence="5" id="KW-0472">Membrane</keyword>
<keyword evidence="5" id="KW-0812">Transmembrane</keyword>
<dbReference type="EMBL" id="JAXGFO010000031">
    <property type="protein sequence ID" value="MEG3157707.1"/>
    <property type="molecule type" value="Genomic_DNA"/>
</dbReference>
<evidence type="ECO:0000259" key="6">
    <source>
        <dbReference type="Pfam" id="PF23892"/>
    </source>
</evidence>
<keyword evidence="5" id="KW-1133">Transmembrane helix</keyword>
<feature type="domain" description="Cytochrome c-type biogenesis protein H Ig-like" evidence="6">
    <location>
        <begin position="225"/>
        <end position="332"/>
    </location>
</feature>
<evidence type="ECO:0000256" key="5">
    <source>
        <dbReference type="SAM" id="Phobius"/>
    </source>
</evidence>
<comment type="caution">
    <text evidence="8">The sequence shown here is derived from an EMBL/GenBank/DDBJ whole genome shotgun (WGS) entry which is preliminary data.</text>
</comment>
<evidence type="ECO:0000259" key="7">
    <source>
        <dbReference type="Pfam" id="PF23914"/>
    </source>
</evidence>
<dbReference type="InterPro" id="IPR056413">
    <property type="entry name" value="TPR_CcmH_CycH"/>
</dbReference>
<evidence type="ECO:0000256" key="1">
    <source>
        <dbReference type="ARBA" id="ARBA00022737"/>
    </source>
</evidence>
<protein>
    <submittedName>
        <fullName evidence="8">Cytochrome C biogenesis protein</fullName>
    </submittedName>
</protein>
<dbReference type="PANTHER" id="PTHR47870:SF1">
    <property type="entry name" value="CYTOCHROME C-TYPE BIOGENESIS PROTEIN CCMH"/>
    <property type="match status" value="1"/>
</dbReference>
<dbReference type="InterPro" id="IPR051263">
    <property type="entry name" value="C-type_cytochrome_biogenesis"/>
</dbReference>
<feature type="domain" description="Cytochrome c-type biogenesis protein H TPR" evidence="7">
    <location>
        <begin position="64"/>
        <end position="191"/>
    </location>
</feature>
<name>A0ABU7YQ86_9GAMM</name>
<gene>
    <name evidence="8" type="ORF">SNE33_07365</name>
</gene>
<dbReference type="Proteomes" id="UP001334501">
    <property type="component" value="Unassembled WGS sequence"/>
</dbReference>
<proteinExistence type="predicted"/>
<evidence type="ECO:0000256" key="4">
    <source>
        <dbReference type="PROSITE-ProRule" id="PRU00339"/>
    </source>
</evidence>
<evidence type="ECO:0000256" key="2">
    <source>
        <dbReference type="ARBA" id="ARBA00022748"/>
    </source>
</evidence>
<dbReference type="PROSITE" id="PS50005">
    <property type="entry name" value="TPR"/>
    <property type="match status" value="1"/>
</dbReference>
<feature type="repeat" description="TPR" evidence="4">
    <location>
        <begin position="86"/>
        <end position="119"/>
    </location>
</feature>